<dbReference type="Pfam" id="PF00578">
    <property type="entry name" value="AhpC-TSA"/>
    <property type="match status" value="1"/>
</dbReference>
<comment type="caution">
    <text evidence="7">The sequence shown here is derived from an EMBL/GenBank/DDBJ whole genome shotgun (WGS) entry which is preliminary data.</text>
</comment>
<dbReference type="PROSITE" id="PS00194">
    <property type="entry name" value="THIOREDOXIN_1"/>
    <property type="match status" value="1"/>
</dbReference>
<evidence type="ECO:0000313" key="8">
    <source>
        <dbReference type="Proteomes" id="UP000652755"/>
    </source>
</evidence>
<keyword evidence="5" id="KW-0732">Signal</keyword>
<keyword evidence="3" id="KW-1015">Disulfide bond</keyword>
<dbReference type="Gene3D" id="3.40.30.10">
    <property type="entry name" value="Glutaredoxin"/>
    <property type="match status" value="1"/>
</dbReference>
<dbReference type="EMBL" id="JACRYL010000023">
    <property type="protein sequence ID" value="MBC6112614.1"/>
    <property type="molecule type" value="Genomic_DNA"/>
</dbReference>
<dbReference type="CDD" id="cd02966">
    <property type="entry name" value="TlpA_like_family"/>
    <property type="match status" value="1"/>
</dbReference>
<dbReference type="SUPFAM" id="SSF52833">
    <property type="entry name" value="Thioredoxin-like"/>
    <property type="match status" value="1"/>
</dbReference>
<dbReference type="InterPro" id="IPR013766">
    <property type="entry name" value="Thioredoxin_domain"/>
</dbReference>
<organism evidence="7 8">
    <name type="scientific">Pedobacter fastidiosus</name>
    <dbReference type="NCBI Taxonomy" id="2765361"/>
    <lineage>
        <taxon>Bacteria</taxon>
        <taxon>Pseudomonadati</taxon>
        <taxon>Bacteroidota</taxon>
        <taxon>Sphingobacteriia</taxon>
        <taxon>Sphingobacteriales</taxon>
        <taxon>Sphingobacteriaceae</taxon>
        <taxon>Pedobacter</taxon>
    </lineage>
</organism>
<keyword evidence="8" id="KW-1185">Reference proteome</keyword>
<keyword evidence="2" id="KW-0201">Cytochrome c-type biogenesis</keyword>
<dbReference type="PANTHER" id="PTHR42852:SF6">
    <property type="entry name" value="THIOL:DISULFIDE INTERCHANGE PROTEIN DSBE"/>
    <property type="match status" value="1"/>
</dbReference>
<dbReference type="RefSeq" id="WP_187073034.1">
    <property type="nucleotide sequence ID" value="NZ_JACRYL010000023.1"/>
</dbReference>
<feature type="chain" id="PRO_5047169957" evidence="5">
    <location>
        <begin position="20"/>
        <end position="380"/>
    </location>
</feature>
<feature type="domain" description="Thioredoxin" evidence="6">
    <location>
        <begin position="238"/>
        <end position="380"/>
    </location>
</feature>
<dbReference type="InterPro" id="IPR017937">
    <property type="entry name" value="Thioredoxin_CS"/>
</dbReference>
<name>A0ABR7KXJ1_9SPHI</name>
<evidence type="ECO:0000256" key="1">
    <source>
        <dbReference type="ARBA" id="ARBA00004196"/>
    </source>
</evidence>
<dbReference type="PROSITE" id="PS51352">
    <property type="entry name" value="THIOREDOXIN_2"/>
    <property type="match status" value="1"/>
</dbReference>
<protein>
    <submittedName>
        <fullName evidence="7">AhpC/TSA family protein</fullName>
    </submittedName>
</protein>
<dbReference type="InterPro" id="IPR000866">
    <property type="entry name" value="AhpC/TSA"/>
</dbReference>
<evidence type="ECO:0000256" key="4">
    <source>
        <dbReference type="ARBA" id="ARBA00023284"/>
    </source>
</evidence>
<accession>A0ABR7KXJ1</accession>
<keyword evidence="4" id="KW-0676">Redox-active center</keyword>
<proteinExistence type="predicted"/>
<evidence type="ECO:0000256" key="2">
    <source>
        <dbReference type="ARBA" id="ARBA00022748"/>
    </source>
</evidence>
<dbReference type="InterPro" id="IPR050553">
    <property type="entry name" value="Thioredoxin_ResA/DsbE_sf"/>
</dbReference>
<dbReference type="Proteomes" id="UP000652755">
    <property type="component" value="Unassembled WGS sequence"/>
</dbReference>
<dbReference type="InterPro" id="IPR025380">
    <property type="entry name" value="DUF4369"/>
</dbReference>
<dbReference type="Pfam" id="PF14289">
    <property type="entry name" value="DUF4369"/>
    <property type="match status" value="1"/>
</dbReference>
<evidence type="ECO:0000313" key="7">
    <source>
        <dbReference type="EMBL" id="MBC6112614.1"/>
    </source>
</evidence>
<evidence type="ECO:0000256" key="3">
    <source>
        <dbReference type="ARBA" id="ARBA00023157"/>
    </source>
</evidence>
<reference evidence="7 8" key="1">
    <citation type="submission" date="2020-08" db="EMBL/GenBank/DDBJ databases">
        <authorList>
            <person name="Sun Q."/>
            <person name="Inoue M."/>
        </authorList>
    </citation>
    <scope>NUCLEOTIDE SEQUENCE [LARGE SCALE GENOMIC DNA]</scope>
    <source>
        <strain evidence="7 8">CCM 8938</strain>
    </source>
</reference>
<evidence type="ECO:0000256" key="5">
    <source>
        <dbReference type="SAM" id="SignalP"/>
    </source>
</evidence>
<gene>
    <name evidence="7" type="ORF">H7U22_19500</name>
</gene>
<dbReference type="InterPro" id="IPR036249">
    <property type="entry name" value="Thioredoxin-like_sf"/>
</dbReference>
<dbReference type="PANTHER" id="PTHR42852">
    <property type="entry name" value="THIOL:DISULFIDE INTERCHANGE PROTEIN DSBE"/>
    <property type="match status" value="1"/>
</dbReference>
<evidence type="ECO:0000259" key="6">
    <source>
        <dbReference type="PROSITE" id="PS51352"/>
    </source>
</evidence>
<comment type="subcellular location">
    <subcellularLocation>
        <location evidence="1">Cell envelope</location>
    </subcellularLocation>
</comment>
<sequence length="380" mass="42721">MIKHFFSISLFLIPLLSIAQETFKINGNGNGLINGNKIYLVYESNNKQITDSAFVKDGRFNFSGKVEFPVFASLFLNKNPYVNKLAKGENMDYFKFYLENSPINMATTDSLKKIVITGSPGNALNKELRLMLKENDEKFVSLRKSYEALPEKNQKDSLVLDSFIKREQMIMHESFQIHLAFAKKHPTSYLSVISLSQIAAQPGMAEPTKLAYDKLSPKLKESPMAKGIPILVASQERAKVGKIAPNFEQQNAEGKIVKVSDFKNNYLLLDFWASWCGPCRAENPNVVAAYQMYKSKGFQILGVSLDSPGQRDAWLKAIETDKLTWPQVSDLKGWDNAAAKVYGVRSIPASFLIDPSGKIIARDLRGAELNKKLKEIFKDK</sequence>
<feature type="signal peptide" evidence="5">
    <location>
        <begin position="1"/>
        <end position="19"/>
    </location>
</feature>